<accession>A0AAV0UG86</accession>
<dbReference type="GO" id="GO:0003887">
    <property type="term" value="F:DNA-directed DNA polymerase activity"/>
    <property type="evidence" value="ECO:0007669"/>
    <property type="project" value="UniProtKB-KW"/>
</dbReference>
<evidence type="ECO:0000313" key="12">
    <source>
        <dbReference type="EMBL" id="CAI5734629.1"/>
    </source>
</evidence>
<dbReference type="InterPro" id="IPR012337">
    <property type="entry name" value="RNaseH-like_sf"/>
</dbReference>
<gene>
    <name evidence="12" type="ORF">PFR002_LOCUS7543</name>
</gene>
<dbReference type="Proteomes" id="UP001159659">
    <property type="component" value="Unassembled WGS sequence"/>
</dbReference>
<organism evidence="12 13">
    <name type="scientific">Peronospora farinosa</name>
    <dbReference type="NCBI Taxonomy" id="134698"/>
    <lineage>
        <taxon>Eukaryota</taxon>
        <taxon>Sar</taxon>
        <taxon>Stramenopiles</taxon>
        <taxon>Oomycota</taxon>
        <taxon>Peronosporomycetes</taxon>
        <taxon>Peronosporales</taxon>
        <taxon>Peronosporaceae</taxon>
        <taxon>Peronospora</taxon>
    </lineage>
</organism>
<dbReference type="GO" id="GO:0046872">
    <property type="term" value="F:metal ion binding"/>
    <property type="evidence" value="ECO:0007669"/>
    <property type="project" value="UniProtKB-KW"/>
</dbReference>
<dbReference type="Gene3D" id="3.30.420.10">
    <property type="entry name" value="Ribonuclease H-like superfamily/Ribonuclease H"/>
    <property type="match status" value="1"/>
</dbReference>
<keyword evidence="2" id="KW-0479">Metal-binding</keyword>
<evidence type="ECO:0000256" key="3">
    <source>
        <dbReference type="ARBA" id="ARBA00022759"/>
    </source>
</evidence>
<dbReference type="GO" id="GO:0015074">
    <property type="term" value="P:DNA integration"/>
    <property type="evidence" value="ECO:0007669"/>
    <property type="project" value="UniProtKB-KW"/>
</dbReference>
<evidence type="ECO:0000313" key="13">
    <source>
        <dbReference type="Proteomes" id="UP001159659"/>
    </source>
</evidence>
<keyword evidence="4" id="KW-0378">Hydrolase</keyword>
<proteinExistence type="predicted"/>
<keyword evidence="5" id="KW-0460">Magnesium</keyword>
<feature type="region of interest" description="Disordered" evidence="10">
    <location>
        <begin position="291"/>
        <end position="310"/>
    </location>
</feature>
<keyword evidence="7" id="KW-0695">RNA-directed DNA polymerase</keyword>
<evidence type="ECO:0000256" key="10">
    <source>
        <dbReference type="SAM" id="MobiDB-lite"/>
    </source>
</evidence>
<dbReference type="EMBL" id="CANTFK010000961">
    <property type="protein sequence ID" value="CAI5734629.1"/>
    <property type="molecule type" value="Genomic_DNA"/>
</dbReference>
<dbReference type="GO" id="GO:0003676">
    <property type="term" value="F:nucleic acid binding"/>
    <property type="evidence" value="ECO:0007669"/>
    <property type="project" value="InterPro"/>
</dbReference>
<keyword evidence="8" id="KW-0808">Transferase</keyword>
<keyword evidence="6" id="KW-0229">DNA integration</keyword>
<reference evidence="12" key="1">
    <citation type="submission" date="2022-12" db="EMBL/GenBank/DDBJ databases">
        <authorList>
            <person name="Webb A."/>
        </authorList>
    </citation>
    <scope>NUCLEOTIDE SEQUENCE</scope>
    <source>
        <strain evidence="12">Pf2</strain>
    </source>
</reference>
<keyword evidence="8" id="KW-0239">DNA-directed DNA polymerase</keyword>
<dbReference type="GO" id="GO:0003964">
    <property type="term" value="F:RNA-directed DNA polymerase activity"/>
    <property type="evidence" value="ECO:0007669"/>
    <property type="project" value="UniProtKB-KW"/>
</dbReference>
<feature type="domain" description="Retroviral polymerase SH3-like" evidence="11">
    <location>
        <begin position="67"/>
        <end position="123"/>
    </location>
</feature>
<keyword evidence="3" id="KW-0255">Endonuclease</keyword>
<dbReference type="InterPro" id="IPR036397">
    <property type="entry name" value="RNaseH_sf"/>
</dbReference>
<dbReference type="SUPFAM" id="SSF53098">
    <property type="entry name" value="Ribonuclease H-like"/>
    <property type="match status" value="1"/>
</dbReference>
<keyword evidence="8" id="KW-0548">Nucleotidyltransferase</keyword>
<comment type="caution">
    <text evidence="12">The sequence shown here is derived from an EMBL/GenBank/DDBJ whole genome shotgun (WGS) entry which is preliminary data.</text>
</comment>
<dbReference type="InterPro" id="IPR039537">
    <property type="entry name" value="Retrotran_Ty1/copia-like"/>
</dbReference>
<evidence type="ECO:0000256" key="1">
    <source>
        <dbReference type="ARBA" id="ARBA00022722"/>
    </source>
</evidence>
<evidence type="ECO:0000256" key="7">
    <source>
        <dbReference type="ARBA" id="ARBA00022918"/>
    </source>
</evidence>
<evidence type="ECO:0000256" key="5">
    <source>
        <dbReference type="ARBA" id="ARBA00022842"/>
    </source>
</evidence>
<name>A0AAV0UG86_9STRA</name>
<dbReference type="GO" id="GO:0016787">
    <property type="term" value="F:hydrolase activity"/>
    <property type="evidence" value="ECO:0007669"/>
    <property type="project" value="UniProtKB-KW"/>
</dbReference>
<dbReference type="GO" id="GO:0004519">
    <property type="term" value="F:endonuclease activity"/>
    <property type="evidence" value="ECO:0007669"/>
    <property type="project" value="UniProtKB-KW"/>
</dbReference>
<dbReference type="Pfam" id="PF25597">
    <property type="entry name" value="SH3_retrovirus"/>
    <property type="match status" value="1"/>
</dbReference>
<evidence type="ECO:0000256" key="8">
    <source>
        <dbReference type="ARBA" id="ARBA00022932"/>
    </source>
</evidence>
<evidence type="ECO:0000256" key="6">
    <source>
        <dbReference type="ARBA" id="ARBA00022908"/>
    </source>
</evidence>
<dbReference type="InterPro" id="IPR057670">
    <property type="entry name" value="SH3_retrovirus"/>
</dbReference>
<dbReference type="PANTHER" id="PTHR42648">
    <property type="entry name" value="TRANSPOSASE, PUTATIVE-RELATED"/>
    <property type="match status" value="1"/>
</dbReference>
<dbReference type="AlphaFoldDB" id="A0AAV0UG86"/>
<sequence>MNRTLVEMARSMIYHMEVDRSWWGEAIMAAAYTINRIPNTARPNVSPFETLYGSKPDLSHFRVFGSTGYLRVADCKRTKWDSKANKCIFLGYLENSKAYRVWDIARGQLVTTRSVTLNESPPSRYKDVVVLGEPLAQCNHYHDDLDEVKVEVPDLNKNNEDDEMDVDETADNDTSWEDMVVDASGDLNQSQNLDVVPIERERTDIQVIDTNNSMIRRTSHGSVAGSSNNGTHMLSGIPDQSRAIIVCENSRAPDDRMEIYSGSDKRPYSTFTSSRLLTNDDFDDERIDLPLLTDGSPVEGENDEPDPKRQCVDDYEISLSATDVPMNLREALQ</sequence>
<evidence type="ECO:0000259" key="11">
    <source>
        <dbReference type="Pfam" id="PF25597"/>
    </source>
</evidence>
<evidence type="ECO:0000256" key="2">
    <source>
        <dbReference type="ARBA" id="ARBA00022723"/>
    </source>
</evidence>
<dbReference type="GO" id="GO:0006310">
    <property type="term" value="P:DNA recombination"/>
    <property type="evidence" value="ECO:0007669"/>
    <property type="project" value="UniProtKB-KW"/>
</dbReference>
<evidence type="ECO:0000256" key="4">
    <source>
        <dbReference type="ARBA" id="ARBA00022801"/>
    </source>
</evidence>
<keyword evidence="9" id="KW-0233">DNA recombination</keyword>
<keyword evidence="1" id="KW-0540">Nuclease</keyword>
<evidence type="ECO:0000256" key="9">
    <source>
        <dbReference type="ARBA" id="ARBA00023172"/>
    </source>
</evidence>
<protein>
    <recommendedName>
        <fullName evidence="11">Retroviral polymerase SH3-like domain-containing protein</fullName>
    </recommendedName>
</protein>
<dbReference type="PANTHER" id="PTHR42648:SF11">
    <property type="entry name" value="TRANSPOSON TY4-P GAG-POL POLYPROTEIN"/>
    <property type="match status" value="1"/>
</dbReference>